<name>A0ABR9M2S8_9ACTN</name>
<organism evidence="1 2">
    <name type="scientific">Nonomuraea angiospora</name>
    <dbReference type="NCBI Taxonomy" id="46172"/>
    <lineage>
        <taxon>Bacteria</taxon>
        <taxon>Bacillati</taxon>
        <taxon>Actinomycetota</taxon>
        <taxon>Actinomycetes</taxon>
        <taxon>Streptosporangiales</taxon>
        <taxon>Streptosporangiaceae</taxon>
        <taxon>Nonomuraea</taxon>
    </lineage>
</organism>
<dbReference type="Proteomes" id="UP000633509">
    <property type="component" value="Unassembled WGS sequence"/>
</dbReference>
<dbReference type="RefSeq" id="WP_192787655.1">
    <property type="nucleotide sequence ID" value="NZ_JADBEK010000001.1"/>
</dbReference>
<evidence type="ECO:0000313" key="1">
    <source>
        <dbReference type="EMBL" id="MBE1587224.1"/>
    </source>
</evidence>
<sequence>MEPWPQKDQIAAALRQISAGFAALADAISADPARPPADSRHRALIAEWGRAGLTRAEASALFRKHGFSPQAAGGWARGDWLEVRDDGRRYLTDRSLHWLAEQGAPDDPQPRD</sequence>
<reference evidence="1 2" key="1">
    <citation type="submission" date="2020-10" db="EMBL/GenBank/DDBJ databases">
        <title>Sequencing the genomes of 1000 actinobacteria strains.</title>
        <authorList>
            <person name="Klenk H.-P."/>
        </authorList>
    </citation>
    <scope>NUCLEOTIDE SEQUENCE [LARGE SCALE GENOMIC DNA]</scope>
    <source>
        <strain evidence="1 2">DSM 43173</strain>
    </source>
</reference>
<protein>
    <submittedName>
        <fullName evidence="1">Uncharacterized protein</fullName>
    </submittedName>
</protein>
<gene>
    <name evidence="1" type="ORF">H4W80_005482</name>
</gene>
<keyword evidence="2" id="KW-1185">Reference proteome</keyword>
<accession>A0ABR9M2S8</accession>
<evidence type="ECO:0000313" key="2">
    <source>
        <dbReference type="Proteomes" id="UP000633509"/>
    </source>
</evidence>
<comment type="caution">
    <text evidence="1">The sequence shown here is derived from an EMBL/GenBank/DDBJ whole genome shotgun (WGS) entry which is preliminary data.</text>
</comment>
<dbReference type="EMBL" id="JADBEK010000001">
    <property type="protein sequence ID" value="MBE1587224.1"/>
    <property type="molecule type" value="Genomic_DNA"/>
</dbReference>
<proteinExistence type="predicted"/>